<feature type="signal peptide" evidence="2">
    <location>
        <begin position="1"/>
        <end position="19"/>
    </location>
</feature>
<evidence type="ECO:0000256" key="2">
    <source>
        <dbReference type="SAM" id="SignalP"/>
    </source>
</evidence>
<dbReference type="OrthoDB" id="5511445at2"/>
<gene>
    <name evidence="3" type="ORF">SOCE26_094270</name>
</gene>
<organism evidence="3 4">
    <name type="scientific">Sorangium cellulosum</name>
    <name type="common">Polyangium cellulosum</name>
    <dbReference type="NCBI Taxonomy" id="56"/>
    <lineage>
        <taxon>Bacteria</taxon>
        <taxon>Pseudomonadati</taxon>
        <taxon>Myxococcota</taxon>
        <taxon>Polyangia</taxon>
        <taxon>Polyangiales</taxon>
        <taxon>Polyangiaceae</taxon>
        <taxon>Sorangium</taxon>
    </lineage>
</organism>
<evidence type="ECO:0000313" key="4">
    <source>
        <dbReference type="Proteomes" id="UP000238348"/>
    </source>
</evidence>
<evidence type="ECO:0008006" key="5">
    <source>
        <dbReference type="Google" id="ProtNLM"/>
    </source>
</evidence>
<evidence type="ECO:0000256" key="1">
    <source>
        <dbReference type="SAM" id="MobiDB-lite"/>
    </source>
</evidence>
<dbReference type="Proteomes" id="UP000238348">
    <property type="component" value="Chromosome"/>
</dbReference>
<proteinExistence type="predicted"/>
<keyword evidence="2" id="KW-0732">Signal</keyword>
<dbReference type="EMBL" id="CP012673">
    <property type="protein sequence ID" value="AUX47901.1"/>
    <property type="molecule type" value="Genomic_DNA"/>
</dbReference>
<sequence length="169" mass="18861">MRRAVLAPCLLALASCGLAPSNSQRLTEAALEMNTAARFGRMDVAMERVGSDARQDYLRRHEGWGTRLRVVDVEFGGFEMLKRDEADVYLDVLWLRHDEATVRATRIAQRWRDERGHWHLVGEERRDGDTGLLGEPPPGAEKVAGEAASAGDGVRQPGLGFHTRVIRDE</sequence>
<reference evidence="3 4" key="1">
    <citation type="submission" date="2015-09" db="EMBL/GenBank/DDBJ databases">
        <title>Sorangium comparison.</title>
        <authorList>
            <person name="Zaburannyi N."/>
            <person name="Bunk B."/>
            <person name="Overmann J."/>
            <person name="Mueller R."/>
        </authorList>
    </citation>
    <scope>NUCLEOTIDE SEQUENCE [LARGE SCALE GENOMIC DNA]</scope>
    <source>
        <strain evidence="3 4">So ce26</strain>
    </source>
</reference>
<dbReference type="PROSITE" id="PS51257">
    <property type="entry name" value="PROKAR_LIPOPROTEIN"/>
    <property type="match status" value="1"/>
</dbReference>
<dbReference type="RefSeq" id="WP_104985833.1">
    <property type="nucleotide sequence ID" value="NZ_CP012673.1"/>
</dbReference>
<feature type="region of interest" description="Disordered" evidence="1">
    <location>
        <begin position="126"/>
        <end position="154"/>
    </location>
</feature>
<accession>A0A2L0F8S3</accession>
<evidence type="ECO:0000313" key="3">
    <source>
        <dbReference type="EMBL" id="AUX47901.1"/>
    </source>
</evidence>
<dbReference type="AlphaFoldDB" id="A0A2L0F8S3"/>
<protein>
    <recommendedName>
        <fullName evidence="5">Secreted protein</fullName>
    </recommendedName>
</protein>
<feature type="chain" id="PRO_5014824032" description="Secreted protein" evidence="2">
    <location>
        <begin position="20"/>
        <end position="169"/>
    </location>
</feature>
<name>A0A2L0F8S3_SORCE</name>